<keyword evidence="3" id="KW-1185">Reference proteome</keyword>
<dbReference type="EMBL" id="JAIXCQ010000007">
    <property type="protein sequence ID" value="MCA5893972.1"/>
    <property type="molecule type" value="Genomic_DNA"/>
</dbReference>
<organism evidence="2 3">
    <name type="scientific">Isoptericola luteus</name>
    <dbReference type="NCBI Taxonomy" id="2879484"/>
    <lineage>
        <taxon>Bacteria</taxon>
        <taxon>Bacillati</taxon>
        <taxon>Actinomycetota</taxon>
        <taxon>Actinomycetes</taxon>
        <taxon>Micrococcales</taxon>
        <taxon>Promicromonosporaceae</taxon>
        <taxon>Isoptericola</taxon>
    </lineage>
</organism>
<dbReference type="Gene3D" id="3.10.450.50">
    <property type="match status" value="1"/>
</dbReference>
<sequence length="140" mass="15714">MDRDDVMTWVAGYERAWRENDAAAVRRLFSEDASYARSPYTPALLGHEEIGEFWAADEGATFSMTAEPVAVEGRRAVVRVGVQYTAPEAQEYKDLWVLEFADDGRVTEFEEWAYWPGLPYTASGPDAFGREAEPGPTPEI</sequence>
<accession>A0ABS7ZG20</accession>
<evidence type="ECO:0000259" key="1">
    <source>
        <dbReference type="Pfam" id="PF12680"/>
    </source>
</evidence>
<evidence type="ECO:0000313" key="2">
    <source>
        <dbReference type="EMBL" id="MCA5893972.1"/>
    </source>
</evidence>
<dbReference type="InterPro" id="IPR032710">
    <property type="entry name" value="NTF2-like_dom_sf"/>
</dbReference>
<proteinExistence type="predicted"/>
<name>A0ABS7ZG20_9MICO</name>
<dbReference type="SUPFAM" id="SSF54427">
    <property type="entry name" value="NTF2-like"/>
    <property type="match status" value="1"/>
</dbReference>
<dbReference type="InterPro" id="IPR037401">
    <property type="entry name" value="SnoaL-like"/>
</dbReference>
<comment type="caution">
    <text evidence="2">The sequence shown here is derived from an EMBL/GenBank/DDBJ whole genome shotgun (WGS) entry which is preliminary data.</text>
</comment>
<protein>
    <submittedName>
        <fullName evidence="2">Nuclear transport factor 2 family protein</fullName>
    </submittedName>
</protein>
<dbReference type="RefSeq" id="WP_225565736.1">
    <property type="nucleotide sequence ID" value="NZ_JAIXCQ010000007.1"/>
</dbReference>
<feature type="domain" description="SnoaL-like" evidence="1">
    <location>
        <begin position="13"/>
        <end position="108"/>
    </location>
</feature>
<dbReference type="Pfam" id="PF12680">
    <property type="entry name" value="SnoaL_2"/>
    <property type="match status" value="1"/>
</dbReference>
<gene>
    <name evidence="2" type="ORF">LEP48_11520</name>
</gene>
<evidence type="ECO:0000313" key="3">
    <source>
        <dbReference type="Proteomes" id="UP001319870"/>
    </source>
</evidence>
<dbReference type="Proteomes" id="UP001319870">
    <property type="component" value="Unassembled WGS sequence"/>
</dbReference>
<reference evidence="2 3" key="1">
    <citation type="submission" date="2021-09" db="EMBL/GenBank/DDBJ databases">
        <title>Isoptericola luteus sp. nov., a novel bacterium isolated from Harbin, the capital city of Heilongjiang province.</title>
        <authorList>
            <person name="Li J."/>
        </authorList>
    </citation>
    <scope>NUCLEOTIDE SEQUENCE [LARGE SCALE GENOMIC DNA]</scope>
    <source>
        <strain evidence="2 3">NEAU-Y5</strain>
    </source>
</reference>